<dbReference type="InterPro" id="IPR010052">
    <property type="entry name" value="T2SS_protein-GspI"/>
</dbReference>
<comment type="function">
    <text evidence="9">Component of the type II secretion system required for the energy-dependent secretion of extracellular factors such as proteases and toxins from the periplasm.</text>
</comment>
<dbReference type="Pfam" id="PF02501">
    <property type="entry name" value="T2SSI"/>
    <property type="match status" value="1"/>
</dbReference>
<keyword evidence="7 9" id="KW-1133">Transmembrane helix</keyword>
<comment type="caution">
    <text evidence="11">The sequence shown here is derived from an EMBL/GenBank/DDBJ whole genome shotgun (WGS) entry which is preliminary data.</text>
</comment>
<dbReference type="InterPro" id="IPR003413">
    <property type="entry name" value="T2SS_GspI_C"/>
</dbReference>
<evidence type="ECO:0000313" key="11">
    <source>
        <dbReference type="EMBL" id="MQT16591.1"/>
    </source>
</evidence>
<dbReference type="GO" id="GO:0005886">
    <property type="term" value="C:plasma membrane"/>
    <property type="evidence" value="ECO:0007669"/>
    <property type="project" value="UniProtKB-SubCell"/>
</dbReference>
<keyword evidence="8 9" id="KW-0472">Membrane</keyword>
<evidence type="ECO:0000256" key="7">
    <source>
        <dbReference type="ARBA" id="ARBA00022989"/>
    </source>
</evidence>
<evidence type="ECO:0000256" key="1">
    <source>
        <dbReference type="ARBA" id="ARBA00004377"/>
    </source>
</evidence>
<evidence type="ECO:0000256" key="8">
    <source>
        <dbReference type="ARBA" id="ARBA00023136"/>
    </source>
</evidence>
<feature type="domain" description="Type II secretion system protein GspI C-terminal" evidence="10">
    <location>
        <begin position="41"/>
        <end position="116"/>
    </location>
</feature>
<dbReference type="NCBIfam" id="TIGR01707">
    <property type="entry name" value="gspI"/>
    <property type="match status" value="1"/>
</dbReference>
<comment type="subunit">
    <text evidence="9">Type II secretion is composed of four main components: the outer membrane complex, the inner membrane complex, the cytoplasmic secretion ATPase and the periplasm-spanning pseudopilus.</text>
</comment>
<reference evidence="11 12" key="1">
    <citation type="submission" date="2019-09" db="EMBL/GenBank/DDBJ databases">
        <title>Polymorphobacter sp. isolated from a lake in China.</title>
        <authorList>
            <person name="Liu Z."/>
        </authorList>
    </citation>
    <scope>NUCLEOTIDE SEQUENCE [LARGE SCALE GENOMIC DNA]</scope>
    <source>
        <strain evidence="11 12">D40P</strain>
    </source>
</reference>
<dbReference type="InterPro" id="IPR045584">
    <property type="entry name" value="Pilin-like"/>
</dbReference>
<dbReference type="PANTHER" id="PTHR38779:SF2">
    <property type="entry name" value="TYPE II SECRETION SYSTEM PROTEIN I-RELATED"/>
    <property type="match status" value="1"/>
</dbReference>
<dbReference type="Gene3D" id="3.30.1300.30">
    <property type="entry name" value="GSPII I/J protein-like"/>
    <property type="match status" value="1"/>
</dbReference>
<dbReference type="Pfam" id="PF07963">
    <property type="entry name" value="N_methyl"/>
    <property type="match status" value="1"/>
</dbReference>
<comment type="subcellular location">
    <subcellularLocation>
        <location evidence="1 9">Cell inner membrane</location>
        <topology evidence="1 9">Single-pass membrane protein</topology>
    </subcellularLocation>
</comment>
<accession>A0A7C9GQP8</accession>
<keyword evidence="12" id="KW-1185">Reference proteome</keyword>
<evidence type="ECO:0000256" key="2">
    <source>
        <dbReference type="ARBA" id="ARBA00008358"/>
    </source>
</evidence>
<dbReference type="EMBL" id="WIOL01000001">
    <property type="protein sequence ID" value="MQT16591.1"/>
    <property type="molecule type" value="Genomic_DNA"/>
</dbReference>
<comment type="similarity">
    <text evidence="2 9">Belongs to the GSP I family.</text>
</comment>
<comment type="PTM">
    <text evidence="9">Cleaved by prepilin peptidase.</text>
</comment>
<evidence type="ECO:0000256" key="3">
    <source>
        <dbReference type="ARBA" id="ARBA00022475"/>
    </source>
</evidence>
<feature type="transmembrane region" description="Helical" evidence="9">
    <location>
        <begin position="6"/>
        <end position="28"/>
    </location>
</feature>
<organism evidence="11 12">
    <name type="scientific">Sandarakinorhabdus fusca</name>
    <dbReference type="NCBI Taxonomy" id="1439888"/>
    <lineage>
        <taxon>Bacteria</taxon>
        <taxon>Pseudomonadati</taxon>
        <taxon>Pseudomonadota</taxon>
        <taxon>Alphaproteobacteria</taxon>
        <taxon>Sphingomonadales</taxon>
        <taxon>Sphingosinicellaceae</taxon>
        <taxon>Sandarakinorhabdus</taxon>
    </lineage>
</organism>
<evidence type="ECO:0000256" key="6">
    <source>
        <dbReference type="ARBA" id="ARBA00022692"/>
    </source>
</evidence>
<dbReference type="PANTHER" id="PTHR38779">
    <property type="entry name" value="TYPE II SECRETION SYSTEM PROTEIN I-RELATED"/>
    <property type="match status" value="1"/>
</dbReference>
<dbReference type="GO" id="GO:0015628">
    <property type="term" value="P:protein secretion by the type II secretion system"/>
    <property type="evidence" value="ECO:0007669"/>
    <property type="project" value="UniProtKB-UniRule"/>
</dbReference>
<keyword evidence="5 9" id="KW-0997">Cell inner membrane</keyword>
<dbReference type="Proteomes" id="UP000481327">
    <property type="component" value="Unassembled WGS sequence"/>
</dbReference>
<evidence type="ECO:0000259" key="10">
    <source>
        <dbReference type="Pfam" id="PF02501"/>
    </source>
</evidence>
<dbReference type="AlphaFoldDB" id="A0A7C9GQP8"/>
<evidence type="ECO:0000256" key="9">
    <source>
        <dbReference type="RuleBase" id="RU368030"/>
    </source>
</evidence>
<sequence>MPAREGGFTLIEVLVALAIFSLAALALLRLQGAALSTTARLDERALAGVVAQNRAIEAMIAPQPPGFGATAGEEANGGRVWRWAQTVARSPDVRLQQIEIKVMTPDGSVAATRTVVRRAS</sequence>
<keyword evidence="3" id="KW-1003">Cell membrane</keyword>
<dbReference type="NCBIfam" id="TIGR02532">
    <property type="entry name" value="IV_pilin_GFxxxE"/>
    <property type="match status" value="1"/>
</dbReference>
<keyword evidence="6 9" id="KW-0812">Transmembrane</keyword>
<evidence type="ECO:0000256" key="5">
    <source>
        <dbReference type="ARBA" id="ARBA00022519"/>
    </source>
</evidence>
<dbReference type="PROSITE" id="PS00409">
    <property type="entry name" value="PROKAR_NTER_METHYL"/>
    <property type="match status" value="1"/>
</dbReference>
<keyword evidence="4 9" id="KW-0488">Methylation</keyword>
<dbReference type="GO" id="GO:0015627">
    <property type="term" value="C:type II protein secretion system complex"/>
    <property type="evidence" value="ECO:0007669"/>
    <property type="project" value="UniProtKB-UniRule"/>
</dbReference>
<proteinExistence type="inferred from homology"/>
<dbReference type="InterPro" id="IPR012902">
    <property type="entry name" value="N_methyl_site"/>
</dbReference>
<dbReference type="OrthoDB" id="7189314at2"/>
<evidence type="ECO:0000313" key="12">
    <source>
        <dbReference type="Proteomes" id="UP000481327"/>
    </source>
</evidence>
<dbReference type="SUPFAM" id="SSF54523">
    <property type="entry name" value="Pili subunits"/>
    <property type="match status" value="1"/>
</dbReference>
<protein>
    <recommendedName>
        <fullName evidence="9">Type II secretion system protein I</fullName>
        <shortName evidence="9">T2SS minor pseudopilin I</shortName>
    </recommendedName>
</protein>
<gene>
    <name evidence="11" type="primary">gspI</name>
    <name evidence="11" type="ORF">F3168_04865</name>
</gene>
<evidence type="ECO:0000256" key="4">
    <source>
        <dbReference type="ARBA" id="ARBA00022481"/>
    </source>
</evidence>
<name>A0A7C9GQP8_9SPHN</name>